<proteinExistence type="predicted"/>
<keyword evidence="2" id="KW-0805">Transcription regulation</keyword>
<feature type="domain" description="TF-B3" evidence="7">
    <location>
        <begin position="90"/>
        <end position="196"/>
    </location>
</feature>
<dbReference type="GO" id="GO:0003677">
    <property type="term" value="F:DNA binding"/>
    <property type="evidence" value="ECO:0007669"/>
    <property type="project" value="UniProtKB-KW"/>
</dbReference>
<dbReference type="SUPFAM" id="SSF101936">
    <property type="entry name" value="DNA-binding pseudobarrel domain"/>
    <property type="match status" value="4"/>
</dbReference>
<dbReference type="SMART" id="SM01019">
    <property type="entry name" value="B3"/>
    <property type="match status" value="4"/>
</dbReference>
<evidence type="ECO:0000256" key="2">
    <source>
        <dbReference type="ARBA" id="ARBA00023015"/>
    </source>
</evidence>
<dbReference type="Pfam" id="PF02362">
    <property type="entry name" value="B3"/>
    <property type="match status" value="3"/>
</dbReference>
<feature type="domain" description="TF-B3" evidence="7">
    <location>
        <begin position="254"/>
        <end position="318"/>
    </location>
</feature>
<keyword evidence="3" id="KW-0238">DNA-binding</keyword>
<dbReference type="CDD" id="cd10017">
    <property type="entry name" value="B3_DNA"/>
    <property type="match status" value="3"/>
</dbReference>
<dbReference type="Gene3D" id="2.40.330.10">
    <property type="entry name" value="DNA-binding pseudobarrel domain"/>
    <property type="match status" value="4"/>
</dbReference>
<organism evidence="8 9">
    <name type="scientific">Actinidia chinensis var. chinensis</name>
    <name type="common">Chinese soft-hair kiwi</name>
    <dbReference type="NCBI Taxonomy" id="1590841"/>
    <lineage>
        <taxon>Eukaryota</taxon>
        <taxon>Viridiplantae</taxon>
        <taxon>Streptophyta</taxon>
        <taxon>Embryophyta</taxon>
        <taxon>Tracheophyta</taxon>
        <taxon>Spermatophyta</taxon>
        <taxon>Magnoliopsida</taxon>
        <taxon>eudicotyledons</taxon>
        <taxon>Gunneridae</taxon>
        <taxon>Pentapetalae</taxon>
        <taxon>asterids</taxon>
        <taxon>Ericales</taxon>
        <taxon>Actinidiaceae</taxon>
        <taxon>Actinidia</taxon>
    </lineage>
</organism>
<evidence type="ECO:0000313" key="9">
    <source>
        <dbReference type="Proteomes" id="UP000241394"/>
    </source>
</evidence>
<feature type="domain" description="TF-B3" evidence="7">
    <location>
        <begin position="539"/>
        <end position="607"/>
    </location>
</feature>
<keyword evidence="5" id="KW-0539">Nucleus</keyword>
<comment type="subcellular location">
    <subcellularLocation>
        <location evidence="1">Nucleus</location>
    </subcellularLocation>
</comment>
<dbReference type="InterPro" id="IPR044800">
    <property type="entry name" value="LEC2-like"/>
</dbReference>
<evidence type="ECO:0000259" key="7">
    <source>
        <dbReference type="PROSITE" id="PS50863"/>
    </source>
</evidence>
<dbReference type="InterPro" id="IPR015300">
    <property type="entry name" value="DNA-bd_pseudobarrel_sf"/>
</dbReference>
<keyword evidence="4" id="KW-0804">Transcription</keyword>
<dbReference type="PANTHER" id="PTHR31140:SF139">
    <property type="entry name" value="B3 DOMAIN-CONTAINING PROTEIN OS02G0455900-RELATED"/>
    <property type="match status" value="1"/>
</dbReference>
<name>A0A2R6P6R0_ACTCC</name>
<evidence type="ECO:0000256" key="5">
    <source>
        <dbReference type="ARBA" id="ARBA00023242"/>
    </source>
</evidence>
<dbReference type="InterPro" id="IPR003340">
    <property type="entry name" value="B3_DNA-bd"/>
</dbReference>
<evidence type="ECO:0000256" key="1">
    <source>
        <dbReference type="ARBA" id="ARBA00004123"/>
    </source>
</evidence>
<dbReference type="EMBL" id="NKQK01000028">
    <property type="protein sequence ID" value="PSR86327.1"/>
    <property type="molecule type" value="Genomic_DNA"/>
</dbReference>
<dbReference type="GO" id="GO:0005634">
    <property type="term" value="C:nucleus"/>
    <property type="evidence" value="ECO:0007669"/>
    <property type="project" value="UniProtKB-SubCell"/>
</dbReference>
<dbReference type="AlphaFoldDB" id="A0A2R6P6R0"/>
<gene>
    <name evidence="8" type="ORF">CEY00_Acc31950</name>
</gene>
<evidence type="ECO:0000256" key="4">
    <source>
        <dbReference type="ARBA" id="ARBA00023163"/>
    </source>
</evidence>
<feature type="domain" description="TF-B3" evidence="7">
    <location>
        <begin position="374"/>
        <end position="481"/>
    </location>
</feature>
<dbReference type="OMA" id="IMNSEWH"/>
<feature type="compositionally biased region" description="Polar residues" evidence="6">
    <location>
        <begin position="41"/>
        <end position="50"/>
    </location>
</feature>
<dbReference type="Gramene" id="PSR86327">
    <property type="protein sequence ID" value="PSR86327"/>
    <property type="gene ID" value="CEY00_Acc31950"/>
</dbReference>
<dbReference type="PANTHER" id="PTHR31140">
    <property type="entry name" value="B3 DOMAIN-CONTAINING TRANSCRIPTION FACTOR ABI3"/>
    <property type="match status" value="1"/>
</dbReference>
<dbReference type="OrthoDB" id="1545954at2759"/>
<dbReference type="Proteomes" id="UP000241394">
    <property type="component" value="Chromosome LG28"/>
</dbReference>
<reference evidence="9" key="2">
    <citation type="journal article" date="2018" name="BMC Genomics">
        <title>A manually annotated Actinidia chinensis var. chinensis (kiwifruit) genome highlights the challenges associated with draft genomes and gene prediction in plants.</title>
        <authorList>
            <person name="Pilkington S.M."/>
            <person name="Crowhurst R."/>
            <person name="Hilario E."/>
            <person name="Nardozza S."/>
            <person name="Fraser L."/>
            <person name="Peng Y."/>
            <person name="Gunaseelan K."/>
            <person name="Simpson R."/>
            <person name="Tahir J."/>
            <person name="Deroles S.C."/>
            <person name="Templeton K."/>
            <person name="Luo Z."/>
            <person name="Davy M."/>
            <person name="Cheng C."/>
            <person name="McNeilage M."/>
            <person name="Scaglione D."/>
            <person name="Liu Y."/>
            <person name="Zhang Q."/>
            <person name="Datson P."/>
            <person name="De Silva N."/>
            <person name="Gardiner S.E."/>
            <person name="Bassett H."/>
            <person name="Chagne D."/>
            <person name="McCallum J."/>
            <person name="Dzierzon H."/>
            <person name="Deng C."/>
            <person name="Wang Y.Y."/>
            <person name="Barron L."/>
            <person name="Manako K."/>
            <person name="Bowen J."/>
            <person name="Foster T.M."/>
            <person name="Erridge Z.A."/>
            <person name="Tiffin H."/>
            <person name="Waite C.N."/>
            <person name="Davies K.M."/>
            <person name="Grierson E.P."/>
            <person name="Laing W.A."/>
            <person name="Kirk R."/>
            <person name="Chen X."/>
            <person name="Wood M."/>
            <person name="Montefiori M."/>
            <person name="Brummell D.A."/>
            <person name="Schwinn K.E."/>
            <person name="Catanach A."/>
            <person name="Fullerton C."/>
            <person name="Li D."/>
            <person name="Meiyalaghan S."/>
            <person name="Nieuwenhuizen N."/>
            <person name="Read N."/>
            <person name="Prakash R."/>
            <person name="Hunter D."/>
            <person name="Zhang H."/>
            <person name="McKenzie M."/>
            <person name="Knabel M."/>
            <person name="Harris A."/>
            <person name="Allan A.C."/>
            <person name="Gleave A."/>
            <person name="Chen A."/>
            <person name="Janssen B.J."/>
            <person name="Plunkett B."/>
            <person name="Ampomah-Dwamena C."/>
            <person name="Voogd C."/>
            <person name="Leif D."/>
            <person name="Lafferty D."/>
            <person name="Souleyre E.J.F."/>
            <person name="Varkonyi-Gasic E."/>
            <person name="Gambi F."/>
            <person name="Hanley J."/>
            <person name="Yao J.L."/>
            <person name="Cheung J."/>
            <person name="David K.M."/>
            <person name="Warren B."/>
            <person name="Marsh K."/>
            <person name="Snowden K.C."/>
            <person name="Lin-Wang K."/>
            <person name="Brian L."/>
            <person name="Martinez-Sanchez M."/>
            <person name="Wang M."/>
            <person name="Ileperuma N."/>
            <person name="Macnee N."/>
            <person name="Campin R."/>
            <person name="McAtee P."/>
            <person name="Drummond R.S.M."/>
            <person name="Espley R.V."/>
            <person name="Ireland H.S."/>
            <person name="Wu R."/>
            <person name="Atkinson R.G."/>
            <person name="Karunairetnam S."/>
            <person name="Bulley S."/>
            <person name="Chunkath S."/>
            <person name="Hanley Z."/>
            <person name="Storey R."/>
            <person name="Thrimawithana A.H."/>
            <person name="Thomson S."/>
            <person name="David C."/>
            <person name="Testolin R."/>
            <person name="Huang H."/>
            <person name="Hellens R.P."/>
            <person name="Schaffer R.J."/>
        </authorList>
    </citation>
    <scope>NUCLEOTIDE SEQUENCE [LARGE SCALE GENOMIC DNA]</scope>
    <source>
        <strain evidence="9">cv. Red5</strain>
    </source>
</reference>
<dbReference type="PROSITE" id="PS50863">
    <property type="entry name" value="B3"/>
    <property type="match status" value="4"/>
</dbReference>
<evidence type="ECO:0000256" key="3">
    <source>
        <dbReference type="ARBA" id="ARBA00023125"/>
    </source>
</evidence>
<comment type="caution">
    <text evidence="8">The sequence shown here is derived from an EMBL/GenBank/DDBJ whole genome shotgun (WGS) entry which is preliminary data.</text>
</comment>
<keyword evidence="9" id="KW-1185">Reference proteome</keyword>
<feature type="compositionally biased region" description="Basic and acidic residues" evidence="6">
    <location>
        <begin position="51"/>
        <end position="71"/>
    </location>
</feature>
<reference evidence="8 9" key="1">
    <citation type="submission" date="2017-07" db="EMBL/GenBank/DDBJ databases">
        <title>An improved, manually edited Actinidia chinensis var. chinensis (kiwifruit) genome highlights the challenges associated with draft genomes and gene prediction in plants.</title>
        <authorList>
            <person name="Pilkington S."/>
            <person name="Crowhurst R."/>
            <person name="Hilario E."/>
            <person name="Nardozza S."/>
            <person name="Fraser L."/>
            <person name="Peng Y."/>
            <person name="Gunaseelan K."/>
            <person name="Simpson R."/>
            <person name="Tahir J."/>
            <person name="Deroles S."/>
            <person name="Templeton K."/>
            <person name="Luo Z."/>
            <person name="Davy M."/>
            <person name="Cheng C."/>
            <person name="Mcneilage M."/>
            <person name="Scaglione D."/>
            <person name="Liu Y."/>
            <person name="Zhang Q."/>
            <person name="Datson P."/>
            <person name="De Silva N."/>
            <person name="Gardiner S."/>
            <person name="Bassett H."/>
            <person name="Chagne D."/>
            <person name="Mccallum J."/>
            <person name="Dzierzon H."/>
            <person name="Deng C."/>
            <person name="Wang Y.-Y."/>
            <person name="Barron N."/>
            <person name="Manako K."/>
            <person name="Bowen J."/>
            <person name="Foster T."/>
            <person name="Erridge Z."/>
            <person name="Tiffin H."/>
            <person name="Waite C."/>
            <person name="Davies K."/>
            <person name="Grierson E."/>
            <person name="Laing W."/>
            <person name="Kirk R."/>
            <person name="Chen X."/>
            <person name="Wood M."/>
            <person name="Montefiori M."/>
            <person name="Brummell D."/>
            <person name="Schwinn K."/>
            <person name="Catanach A."/>
            <person name="Fullerton C."/>
            <person name="Li D."/>
            <person name="Meiyalaghan S."/>
            <person name="Nieuwenhuizen N."/>
            <person name="Read N."/>
            <person name="Prakash R."/>
            <person name="Hunter D."/>
            <person name="Zhang H."/>
            <person name="Mckenzie M."/>
            <person name="Knabel M."/>
            <person name="Harris A."/>
            <person name="Allan A."/>
            <person name="Chen A."/>
            <person name="Janssen B."/>
            <person name="Plunkett B."/>
            <person name="Dwamena C."/>
            <person name="Voogd C."/>
            <person name="Leif D."/>
            <person name="Lafferty D."/>
            <person name="Souleyre E."/>
            <person name="Varkonyi-Gasic E."/>
            <person name="Gambi F."/>
            <person name="Hanley J."/>
            <person name="Yao J.-L."/>
            <person name="Cheung J."/>
            <person name="David K."/>
            <person name="Warren B."/>
            <person name="Marsh K."/>
            <person name="Snowden K."/>
            <person name="Lin-Wang K."/>
            <person name="Brian L."/>
            <person name="Martinez-Sanchez M."/>
            <person name="Wang M."/>
            <person name="Ileperuma N."/>
            <person name="Macnee N."/>
            <person name="Campin R."/>
            <person name="Mcatee P."/>
            <person name="Drummond R."/>
            <person name="Espley R."/>
            <person name="Ireland H."/>
            <person name="Wu R."/>
            <person name="Atkinson R."/>
            <person name="Karunairetnam S."/>
            <person name="Bulley S."/>
            <person name="Chunkath S."/>
            <person name="Hanley Z."/>
            <person name="Storey R."/>
            <person name="Thrimawithana A."/>
            <person name="Thomson S."/>
            <person name="David C."/>
            <person name="Testolin R."/>
        </authorList>
    </citation>
    <scope>NUCLEOTIDE SEQUENCE [LARGE SCALE GENOMIC DNA]</scope>
    <source>
        <strain evidence="9">cv. Red5</strain>
        <tissue evidence="8">Young leaf</tissue>
    </source>
</reference>
<feature type="compositionally biased region" description="Basic and acidic residues" evidence="6">
    <location>
        <begin position="1"/>
        <end position="38"/>
    </location>
</feature>
<accession>A0A2R6P6R0</accession>
<dbReference type="InParanoid" id="A0A2R6P6R0"/>
<evidence type="ECO:0000313" key="8">
    <source>
        <dbReference type="EMBL" id="PSR86327.1"/>
    </source>
</evidence>
<evidence type="ECO:0000256" key="6">
    <source>
        <dbReference type="SAM" id="MobiDB-lite"/>
    </source>
</evidence>
<dbReference type="GO" id="GO:0003700">
    <property type="term" value="F:DNA-binding transcription factor activity"/>
    <property type="evidence" value="ECO:0007669"/>
    <property type="project" value="InterPro"/>
</dbReference>
<feature type="region of interest" description="Disordered" evidence="6">
    <location>
        <begin position="1"/>
        <end position="78"/>
    </location>
</feature>
<sequence>MSENRDKGKGVEDEEGKKLKAMKDQQEAEIEKAKDACKEGISSSSTPLKETATDTKSGESSRTRRPGKEISEDTAPINKTDNELTRKIFLFETHLTPSDVEEGRFFLPVESALDYFPYISELQQKSYEEIKVTDPRGTVWTMKLRYDSDECGYIMNSEWHDFAKCHSLRARDKVQFYVPFPLLQENHYLIEYVRTEESGDIISFPEFRRLKLLLEREVTDYEIKYRRLTFSMLEVISHFSAITIPAETHDVERLCFTDALNKDWWFKIKFYCETYLVIGGWEEFVNEYKVEAGDVIKFYKMVRPFSPRQFLIMHYKKGDEAAGTRATNDWGWDDDSIIEQIRESSWTRRPGKEVLDKAPKMDTGMSRLMQKIFLFETHLTPSDVEEGRLFIPVESALDYFPYPSKRKHISYEDEIKVTDSRDRVWTMKIRYDSDECGYIMNSEWHDFAKCHGLRARDKVQFYVSIPLSQENHYLIEYVRTEESGDIISFPELRRSRLLFEREVTASEVKHRRLIFSMLEVRDHFSAIKIPAETHDVERLCFTDALNKDWWFKIKFYFADESIYLVTGGWEEFVNEYQVEAGDVIQFYKMVQPFCPRQFLILHIKRGDKAAKTSARNDGGKGIKCGVGNRCTS</sequence>
<protein>
    <submittedName>
        <fullName evidence="8">B3 domain-containing protein</fullName>
    </submittedName>
</protein>